<sequence length="160" mass="18255">LPDIIESLKFIQMLEDATLESQLDPEDLEEFRNPQAHLSTPSDDPDLLLSISCFIDLLNSSQEAYDKICKNIRKRDPQIEMLSYNRVKRVVQKLLGVLTWEHDMCIWSCVGFTGPFAGLESCPHCQMPRYDPDKLEKSGGKVKVPQKQFMTFPVGPQIQA</sequence>
<feature type="non-terminal residue" evidence="1">
    <location>
        <position position="1"/>
    </location>
</feature>
<evidence type="ECO:0000313" key="1">
    <source>
        <dbReference type="EMBL" id="KAF9642956.1"/>
    </source>
</evidence>
<accession>A0ACB6YZZ9</accession>
<comment type="caution">
    <text evidence="1">The sequence shown here is derived from an EMBL/GenBank/DDBJ whole genome shotgun (WGS) entry which is preliminary data.</text>
</comment>
<dbReference type="EMBL" id="MU118312">
    <property type="protein sequence ID" value="KAF9642956.1"/>
    <property type="molecule type" value="Genomic_DNA"/>
</dbReference>
<gene>
    <name evidence="1" type="ORF">BDM02DRAFT_3068228</name>
</gene>
<reference evidence="1" key="2">
    <citation type="journal article" date="2020" name="Nat. Commun.">
        <title>Large-scale genome sequencing of mycorrhizal fungi provides insights into the early evolution of symbiotic traits.</title>
        <authorList>
            <person name="Miyauchi S."/>
            <person name="Kiss E."/>
            <person name="Kuo A."/>
            <person name="Drula E."/>
            <person name="Kohler A."/>
            <person name="Sanchez-Garcia M."/>
            <person name="Morin E."/>
            <person name="Andreopoulos B."/>
            <person name="Barry K.W."/>
            <person name="Bonito G."/>
            <person name="Buee M."/>
            <person name="Carver A."/>
            <person name="Chen C."/>
            <person name="Cichocki N."/>
            <person name="Clum A."/>
            <person name="Culley D."/>
            <person name="Crous P.W."/>
            <person name="Fauchery L."/>
            <person name="Girlanda M."/>
            <person name="Hayes R.D."/>
            <person name="Keri Z."/>
            <person name="LaButti K."/>
            <person name="Lipzen A."/>
            <person name="Lombard V."/>
            <person name="Magnuson J."/>
            <person name="Maillard F."/>
            <person name="Murat C."/>
            <person name="Nolan M."/>
            <person name="Ohm R.A."/>
            <person name="Pangilinan J."/>
            <person name="Pereira M.F."/>
            <person name="Perotto S."/>
            <person name="Peter M."/>
            <person name="Pfister S."/>
            <person name="Riley R."/>
            <person name="Sitrit Y."/>
            <person name="Stielow J.B."/>
            <person name="Szollosi G."/>
            <person name="Zifcakova L."/>
            <person name="Stursova M."/>
            <person name="Spatafora J.W."/>
            <person name="Tedersoo L."/>
            <person name="Vaario L.M."/>
            <person name="Yamada A."/>
            <person name="Yan M."/>
            <person name="Wang P."/>
            <person name="Xu J."/>
            <person name="Bruns T."/>
            <person name="Baldrian P."/>
            <person name="Vilgalys R."/>
            <person name="Dunand C."/>
            <person name="Henrissat B."/>
            <person name="Grigoriev I.V."/>
            <person name="Hibbett D."/>
            <person name="Nagy L.G."/>
            <person name="Martin F.M."/>
        </authorList>
    </citation>
    <scope>NUCLEOTIDE SEQUENCE</scope>
    <source>
        <strain evidence="1">P2</strain>
    </source>
</reference>
<feature type="non-terminal residue" evidence="1">
    <location>
        <position position="160"/>
    </location>
</feature>
<dbReference type="Proteomes" id="UP000886501">
    <property type="component" value="Unassembled WGS sequence"/>
</dbReference>
<proteinExistence type="predicted"/>
<keyword evidence="2" id="KW-1185">Reference proteome</keyword>
<organism evidence="1 2">
    <name type="scientific">Thelephora ganbajun</name>
    <name type="common">Ganba fungus</name>
    <dbReference type="NCBI Taxonomy" id="370292"/>
    <lineage>
        <taxon>Eukaryota</taxon>
        <taxon>Fungi</taxon>
        <taxon>Dikarya</taxon>
        <taxon>Basidiomycota</taxon>
        <taxon>Agaricomycotina</taxon>
        <taxon>Agaricomycetes</taxon>
        <taxon>Thelephorales</taxon>
        <taxon>Thelephoraceae</taxon>
        <taxon>Thelephora</taxon>
    </lineage>
</organism>
<protein>
    <submittedName>
        <fullName evidence="1">Uncharacterized protein</fullName>
    </submittedName>
</protein>
<name>A0ACB6YZZ9_THEGA</name>
<evidence type="ECO:0000313" key="2">
    <source>
        <dbReference type="Proteomes" id="UP000886501"/>
    </source>
</evidence>
<reference evidence="1" key="1">
    <citation type="submission" date="2019-10" db="EMBL/GenBank/DDBJ databases">
        <authorList>
            <consortium name="DOE Joint Genome Institute"/>
            <person name="Kuo A."/>
            <person name="Miyauchi S."/>
            <person name="Kiss E."/>
            <person name="Drula E."/>
            <person name="Kohler A."/>
            <person name="Sanchez-Garcia M."/>
            <person name="Andreopoulos B."/>
            <person name="Barry K.W."/>
            <person name="Bonito G."/>
            <person name="Buee M."/>
            <person name="Carver A."/>
            <person name="Chen C."/>
            <person name="Cichocki N."/>
            <person name="Clum A."/>
            <person name="Culley D."/>
            <person name="Crous P.W."/>
            <person name="Fauchery L."/>
            <person name="Girlanda M."/>
            <person name="Hayes R."/>
            <person name="Keri Z."/>
            <person name="Labutti K."/>
            <person name="Lipzen A."/>
            <person name="Lombard V."/>
            <person name="Magnuson J."/>
            <person name="Maillard F."/>
            <person name="Morin E."/>
            <person name="Murat C."/>
            <person name="Nolan M."/>
            <person name="Ohm R."/>
            <person name="Pangilinan J."/>
            <person name="Pereira M."/>
            <person name="Perotto S."/>
            <person name="Peter M."/>
            <person name="Riley R."/>
            <person name="Sitrit Y."/>
            <person name="Stielow B."/>
            <person name="Szollosi G."/>
            <person name="Zifcakova L."/>
            <person name="Stursova M."/>
            <person name="Spatafora J.W."/>
            <person name="Tedersoo L."/>
            <person name="Vaario L.-M."/>
            <person name="Yamada A."/>
            <person name="Yan M."/>
            <person name="Wang P."/>
            <person name="Xu J."/>
            <person name="Bruns T."/>
            <person name="Baldrian P."/>
            <person name="Vilgalys R."/>
            <person name="Henrissat B."/>
            <person name="Grigoriev I.V."/>
            <person name="Hibbett D."/>
            <person name="Nagy L.G."/>
            <person name="Martin F.M."/>
        </authorList>
    </citation>
    <scope>NUCLEOTIDE SEQUENCE</scope>
    <source>
        <strain evidence="1">P2</strain>
    </source>
</reference>